<keyword evidence="4" id="KW-0732">Signal</keyword>
<evidence type="ECO:0000313" key="7">
    <source>
        <dbReference type="Proteomes" id="UP001152766"/>
    </source>
</evidence>
<dbReference type="PANTHER" id="PTHR35603:SF2">
    <property type="entry name" value="OUTER MEMBRANE LIPOPROTEIN"/>
    <property type="match status" value="1"/>
</dbReference>
<evidence type="ECO:0000313" key="6">
    <source>
        <dbReference type="EMBL" id="MDG0863529.1"/>
    </source>
</evidence>
<dbReference type="InterPro" id="IPR008816">
    <property type="entry name" value="Gly_zipper_2TM_dom"/>
</dbReference>
<accession>A0A9X4LIZ2</accession>
<feature type="domain" description="Glycine zipper 2TM" evidence="5">
    <location>
        <begin position="62"/>
        <end position="103"/>
    </location>
</feature>
<evidence type="ECO:0000256" key="4">
    <source>
        <dbReference type="SAM" id="SignalP"/>
    </source>
</evidence>
<comment type="caution">
    <text evidence="6">The sequence shown here is derived from an EMBL/GenBank/DDBJ whole genome shotgun (WGS) entry which is preliminary data.</text>
</comment>
<reference evidence="6" key="1">
    <citation type="submission" date="2019-02" db="EMBL/GenBank/DDBJ databases">
        <title>Draft genome of the type strain Pelomonas aquatica CCUG 52575T.</title>
        <authorList>
            <person name="Gomila M."/>
            <person name="Lalucat J."/>
        </authorList>
    </citation>
    <scope>NUCLEOTIDE SEQUENCE</scope>
    <source>
        <strain evidence="6">CCUG 52575</strain>
    </source>
</reference>
<comment type="subcellular location">
    <subcellularLocation>
        <location evidence="1">Membrane</location>
    </subcellularLocation>
</comment>
<keyword evidence="7" id="KW-1185">Reference proteome</keyword>
<evidence type="ECO:0000256" key="1">
    <source>
        <dbReference type="ARBA" id="ARBA00004370"/>
    </source>
</evidence>
<proteinExistence type="predicted"/>
<dbReference type="InterPro" id="IPR051407">
    <property type="entry name" value="Bact_OM_lipoprot/Surf_antigen"/>
</dbReference>
<evidence type="ECO:0000256" key="2">
    <source>
        <dbReference type="ARBA" id="ARBA00023136"/>
    </source>
</evidence>
<dbReference type="EMBL" id="SGUG01000019">
    <property type="protein sequence ID" value="MDG0863529.1"/>
    <property type="molecule type" value="Genomic_DNA"/>
</dbReference>
<dbReference type="Proteomes" id="UP001152766">
    <property type="component" value="Unassembled WGS sequence"/>
</dbReference>
<feature type="chain" id="PRO_5040805120" evidence="4">
    <location>
        <begin position="20"/>
        <end position="150"/>
    </location>
</feature>
<name>A0A9X4LIZ2_9BURK</name>
<protein>
    <submittedName>
        <fullName evidence="6">Glycine zipper 2TM domain-containing protein</fullName>
    </submittedName>
</protein>
<evidence type="ECO:0000259" key="5">
    <source>
        <dbReference type="Pfam" id="PF05433"/>
    </source>
</evidence>
<keyword evidence="2" id="KW-0472">Membrane</keyword>
<sequence>MKQMIPAAALAAVFAAAQAQQAPQPAASVPLPTARQLAKLCDGCAWVQDVHSETHKGKGSGLGVVGGAVLGGLLGNQVGGGTGKKIATVGGAVAGGYAGNEVEKNMKKQTVWIVQLVNKDGSTRRMELGADPNLRAGDTVREKDGQLQRQ</sequence>
<dbReference type="Pfam" id="PF05433">
    <property type="entry name" value="Rick_17kDa_Anti"/>
    <property type="match status" value="1"/>
</dbReference>
<feature type="signal peptide" evidence="4">
    <location>
        <begin position="1"/>
        <end position="19"/>
    </location>
</feature>
<dbReference type="RefSeq" id="WP_276597536.1">
    <property type="nucleotide sequence ID" value="NZ_JAPPUW010000021.1"/>
</dbReference>
<organism evidence="6 7">
    <name type="scientific">Pelomonas aquatica</name>
    <dbReference type="NCBI Taxonomy" id="431058"/>
    <lineage>
        <taxon>Bacteria</taxon>
        <taxon>Pseudomonadati</taxon>
        <taxon>Pseudomonadota</taxon>
        <taxon>Betaproteobacteria</taxon>
        <taxon>Burkholderiales</taxon>
        <taxon>Sphaerotilaceae</taxon>
        <taxon>Roseateles</taxon>
    </lineage>
</organism>
<gene>
    <name evidence="6" type="ORF">EXJ73_13745</name>
</gene>
<dbReference type="PANTHER" id="PTHR35603">
    <property type="match status" value="1"/>
</dbReference>
<feature type="region of interest" description="Disordered" evidence="3">
    <location>
        <begin position="124"/>
        <end position="150"/>
    </location>
</feature>
<evidence type="ECO:0000256" key="3">
    <source>
        <dbReference type="SAM" id="MobiDB-lite"/>
    </source>
</evidence>
<dbReference type="GO" id="GO:0019867">
    <property type="term" value="C:outer membrane"/>
    <property type="evidence" value="ECO:0007669"/>
    <property type="project" value="InterPro"/>
</dbReference>
<feature type="compositionally biased region" description="Basic and acidic residues" evidence="3">
    <location>
        <begin position="138"/>
        <end position="150"/>
    </location>
</feature>
<dbReference type="AlphaFoldDB" id="A0A9X4LIZ2"/>